<sequence>MPVTFPLQIRRGVTRFRRHRAAPRVVAAAAVVTASVGILAAAQQDPNADASARLVAGKIASGEIRPAQDMAQFATFTQHETQPPQVAPEPAPWDPTHIAQEFTRPKTVRPVAGVLTSNFGARWGAMHAGLDFGDPLGAPIATVTDGVVIEAGPASGFGLWVRVQQDDGTVGVYGHVNDILVEVGQPVRAGDVIATVGNRGYSTGPHLHYEVHLPGGEPIDPRPWLAERGIDVGFAPED</sequence>
<dbReference type="PANTHER" id="PTHR21666">
    <property type="entry name" value="PEPTIDASE-RELATED"/>
    <property type="match status" value="1"/>
</dbReference>
<dbReference type="RefSeq" id="WP_195033129.1">
    <property type="nucleotide sequence ID" value="NZ_JADLRE010000008.1"/>
</dbReference>
<accession>A0ABS0C737</accession>
<dbReference type="Proteomes" id="UP000807309">
    <property type="component" value="Unassembled WGS sequence"/>
</dbReference>
<comment type="caution">
    <text evidence="3">The sequence shown here is derived from an EMBL/GenBank/DDBJ whole genome shotgun (WGS) entry which is preliminary data.</text>
</comment>
<keyword evidence="1" id="KW-0812">Transmembrane</keyword>
<evidence type="ECO:0000259" key="2">
    <source>
        <dbReference type="Pfam" id="PF01551"/>
    </source>
</evidence>
<evidence type="ECO:0000313" key="3">
    <source>
        <dbReference type="EMBL" id="MBF6225951.1"/>
    </source>
</evidence>
<keyword evidence="4" id="KW-1185">Reference proteome</keyword>
<reference evidence="3 4" key="1">
    <citation type="submission" date="2020-10" db="EMBL/GenBank/DDBJ databases">
        <title>Identification of Nocardia species via Next-generation sequencing and recognition of intraspecies genetic diversity.</title>
        <authorList>
            <person name="Li P."/>
            <person name="Li P."/>
            <person name="Lu B."/>
        </authorList>
    </citation>
    <scope>NUCLEOTIDE SEQUENCE [LARGE SCALE GENOMIC DNA]</scope>
    <source>
        <strain evidence="3 4">N-11</strain>
    </source>
</reference>
<dbReference type="InterPro" id="IPR016047">
    <property type="entry name" value="M23ase_b-sheet_dom"/>
</dbReference>
<evidence type="ECO:0000256" key="1">
    <source>
        <dbReference type="SAM" id="Phobius"/>
    </source>
</evidence>
<dbReference type="CDD" id="cd12797">
    <property type="entry name" value="M23_peptidase"/>
    <property type="match status" value="1"/>
</dbReference>
<feature type="domain" description="M23ase beta-sheet core" evidence="2">
    <location>
        <begin position="126"/>
        <end position="221"/>
    </location>
</feature>
<proteinExistence type="predicted"/>
<name>A0ABS0C737_9NOCA</name>
<gene>
    <name evidence="3" type="ORF">IU470_12660</name>
</gene>
<evidence type="ECO:0000313" key="4">
    <source>
        <dbReference type="Proteomes" id="UP000807309"/>
    </source>
</evidence>
<organism evidence="3 4">
    <name type="scientific">Nocardia abscessus</name>
    <dbReference type="NCBI Taxonomy" id="120957"/>
    <lineage>
        <taxon>Bacteria</taxon>
        <taxon>Bacillati</taxon>
        <taxon>Actinomycetota</taxon>
        <taxon>Actinomycetes</taxon>
        <taxon>Mycobacteriales</taxon>
        <taxon>Nocardiaceae</taxon>
        <taxon>Nocardia</taxon>
    </lineage>
</organism>
<dbReference type="Gene3D" id="2.70.70.10">
    <property type="entry name" value="Glucose Permease (Domain IIA)"/>
    <property type="match status" value="1"/>
</dbReference>
<protein>
    <submittedName>
        <fullName evidence="3">M23 family metallopeptidase</fullName>
    </submittedName>
</protein>
<dbReference type="Pfam" id="PF01551">
    <property type="entry name" value="Peptidase_M23"/>
    <property type="match status" value="1"/>
</dbReference>
<dbReference type="SUPFAM" id="SSF51261">
    <property type="entry name" value="Duplicated hybrid motif"/>
    <property type="match status" value="1"/>
</dbReference>
<dbReference type="PANTHER" id="PTHR21666:SF270">
    <property type="entry name" value="MUREIN HYDROLASE ACTIVATOR ENVC"/>
    <property type="match status" value="1"/>
</dbReference>
<dbReference type="InterPro" id="IPR011055">
    <property type="entry name" value="Dup_hybrid_motif"/>
</dbReference>
<dbReference type="EMBL" id="JADLRE010000008">
    <property type="protein sequence ID" value="MBF6225951.1"/>
    <property type="molecule type" value="Genomic_DNA"/>
</dbReference>
<keyword evidence="1" id="KW-1133">Transmembrane helix</keyword>
<dbReference type="InterPro" id="IPR050570">
    <property type="entry name" value="Cell_wall_metabolism_enzyme"/>
</dbReference>
<keyword evidence="1" id="KW-0472">Membrane</keyword>
<feature type="transmembrane region" description="Helical" evidence="1">
    <location>
        <begin position="21"/>
        <end position="42"/>
    </location>
</feature>